<evidence type="ECO:0000259" key="5">
    <source>
        <dbReference type="PROSITE" id="PS50865"/>
    </source>
</evidence>
<keyword evidence="1" id="KW-0479">Metal-binding</keyword>
<proteinExistence type="predicted"/>
<dbReference type="GO" id="GO:0005634">
    <property type="term" value="C:nucleus"/>
    <property type="evidence" value="ECO:0007669"/>
    <property type="project" value="TreeGrafter"/>
</dbReference>
<dbReference type="InterPro" id="IPR024119">
    <property type="entry name" value="TF_DEAF-1"/>
</dbReference>
<dbReference type="AlphaFoldDB" id="A0A1X6MNG9"/>
<keyword evidence="2 4" id="KW-0863">Zinc-finger</keyword>
<feature type="domain" description="MYND-type" evidence="5">
    <location>
        <begin position="1120"/>
        <end position="1159"/>
    </location>
</feature>
<dbReference type="Gene3D" id="6.10.140.2220">
    <property type="match status" value="1"/>
</dbReference>
<name>A0A1X6MNG9_9APHY</name>
<keyword evidence="3" id="KW-0862">Zinc</keyword>
<dbReference type="GO" id="GO:0000981">
    <property type="term" value="F:DNA-binding transcription factor activity, RNA polymerase II-specific"/>
    <property type="evidence" value="ECO:0007669"/>
    <property type="project" value="TreeGrafter"/>
</dbReference>
<protein>
    <recommendedName>
        <fullName evidence="5">MYND-type domain-containing protein</fullName>
    </recommendedName>
</protein>
<dbReference type="OrthoDB" id="432970at2759"/>
<gene>
    <name evidence="6" type="ORF">POSPLADRAFT_1049625</name>
</gene>
<dbReference type="SUPFAM" id="SSF144232">
    <property type="entry name" value="HIT/MYND zinc finger-like"/>
    <property type="match status" value="1"/>
</dbReference>
<accession>A0A1X6MNG9</accession>
<evidence type="ECO:0000256" key="1">
    <source>
        <dbReference type="ARBA" id="ARBA00022723"/>
    </source>
</evidence>
<evidence type="ECO:0000256" key="2">
    <source>
        <dbReference type="ARBA" id="ARBA00022771"/>
    </source>
</evidence>
<dbReference type="GO" id="GO:0008270">
    <property type="term" value="F:zinc ion binding"/>
    <property type="evidence" value="ECO:0007669"/>
    <property type="project" value="UniProtKB-KW"/>
</dbReference>
<evidence type="ECO:0000256" key="4">
    <source>
        <dbReference type="PROSITE-ProRule" id="PRU00134"/>
    </source>
</evidence>
<organism evidence="6 7">
    <name type="scientific">Postia placenta MAD-698-R-SB12</name>
    <dbReference type="NCBI Taxonomy" id="670580"/>
    <lineage>
        <taxon>Eukaryota</taxon>
        <taxon>Fungi</taxon>
        <taxon>Dikarya</taxon>
        <taxon>Basidiomycota</taxon>
        <taxon>Agaricomycotina</taxon>
        <taxon>Agaricomycetes</taxon>
        <taxon>Polyporales</taxon>
        <taxon>Adustoporiaceae</taxon>
        <taxon>Rhodonia</taxon>
    </lineage>
</organism>
<dbReference type="InterPro" id="IPR027974">
    <property type="entry name" value="DUF4470"/>
</dbReference>
<sequence>MAHTLVYPGMLKHAAPRGQERARKLGRASSRGPEAPIVAYNHPTRCTYRTRLSLMGIAMLVDKRAPAPFAPLFQQGKYFFYLLGNTPAVCLTRDIPPEEPANVLLLGCGDPRSVLFTIFSEPQKESRALDFTCCDIEPAVLARNVLLLTLVADNQLYANSMWNIFFHTNAKKLIQLSDSLTVWMKSPYGQFIGMSTEYTLSELRRHWTLYVDMPNLPFSRVKPIRDKFTQIAKSKAQRPGRNISTARGAGPLIFQAVEVTSRQYDSYWKTGTTFSDQSLINAAKFLNPTFAYSFAGEGFAVHYGTDPMESFHLVALFGNARGPITVSDVVKAAKAEFSDWCTAFSSAVSDASRVLTVRFFLAEAMAACRALHDFVETGTLETTVYVAQWNTQLILFNQAEYVSGAAPARFNVVDTSNLDDHIGLLNVVIAATPLLAPPPRLIALYTESLLARGEDATREFSQRLYANLTVMSLLLGVAPIDYVSSFTSRSNTHELMLYLSQKRESSQFQQVTTWKRPVSGDAYAFRGGGGCLPPTFDSIQLGTLLYDMYHDLFEQEDARHFWRLNQGNIMKAISRSNMIHYTRESFVLFLKLVRDRLHLSREMDRVRVILVIPRDKLTVLDDASDEIATPLLQCDIRGDWSHNIFSSVHVAFGRAIKMGTKAHPWVTFEADPEGWSGTSSLVASFTMASRYLTDIEPAHRLRVTVSVRSTHASVLLTDKLGVALIVHEAKLMDETAVFVLPEHPLPTRNQAGASGVLRSPGATIREELGQSHSVVVELDEQCELVSALTSRISVENEDAKRAFAAGALPSVKQVSPSTIRLTLDGRVQDVTYPFPVIGGQNKLRLARKSLYIEVVVPIYGPFQPEGMKLNPFTVAAIEGTLDLWSIHRVNLSTLPVLDTKASKLADWLNPHIGSMMSKRERSLRKKHKEDILMYVKDTIHAILVRASGIQVGPPCRLFALRDHTTRNSDTVIFVDTIRYDMHRHTVVCDGFVLPLTIDLLRRLEQPFCKLIAPGRMVDVTVFGDEMRAWKQLFPALAERCRTSWTHGPNCEYRSQGKIPLTEDMEVDPLCSCGRGQDTERMQTVDIWRPFAPHVTRIAISPLFAVSYLETIGRDPDAHRCFVCRGKGKPRIRACGGCKKVRYCSAACQKKHWKIHKSQCKP</sequence>
<dbReference type="Pfam" id="PF14737">
    <property type="entry name" value="DUF4470"/>
    <property type="match status" value="1"/>
</dbReference>
<dbReference type="Proteomes" id="UP000194127">
    <property type="component" value="Unassembled WGS sequence"/>
</dbReference>
<dbReference type="EMBL" id="KZ110606">
    <property type="protein sequence ID" value="OSX57868.1"/>
    <property type="molecule type" value="Genomic_DNA"/>
</dbReference>
<dbReference type="STRING" id="670580.A0A1X6MNG9"/>
<evidence type="ECO:0000256" key="3">
    <source>
        <dbReference type="ARBA" id="ARBA00022833"/>
    </source>
</evidence>
<dbReference type="RefSeq" id="XP_024334662.1">
    <property type="nucleotide sequence ID" value="XM_024479803.1"/>
</dbReference>
<dbReference type="PANTHER" id="PTHR10237:SF14">
    <property type="entry name" value="MYND-TYPE DOMAIN-CONTAINING PROTEIN"/>
    <property type="match status" value="1"/>
</dbReference>
<dbReference type="GeneID" id="36324753"/>
<dbReference type="Pfam" id="PF01753">
    <property type="entry name" value="zf-MYND"/>
    <property type="match status" value="1"/>
</dbReference>
<evidence type="ECO:0000313" key="6">
    <source>
        <dbReference type="EMBL" id="OSX57868.1"/>
    </source>
</evidence>
<keyword evidence="7" id="KW-1185">Reference proteome</keyword>
<dbReference type="PROSITE" id="PS50865">
    <property type="entry name" value="ZF_MYND_2"/>
    <property type="match status" value="1"/>
</dbReference>
<evidence type="ECO:0000313" key="7">
    <source>
        <dbReference type="Proteomes" id="UP000194127"/>
    </source>
</evidence>
<dbReference type="PANTHER" id="PTHR10237">
    <property type="entry name" value="DEFORMED EPIDERMAL AUTOREGULATORY FACTOR 1 HOMOLOG SUPPRESSIN"/>
    <property type="match status" value="1"/>
</dbReference>
<reference evidence="6 7" key="1">
    <citation type="submission" date="2017-04" db="EMBL/GenBank/DDBJ databases">
        <title>Genome Sequence of the Model Brown-Rot Fungus Postia placenta SB12.</title>
        <authorList>
            <consortium name="DOE Joint Genome Institute"/>
            <person name="Gaskell J."/>
            <person name="Kersten P."/>
            <person name="Larrondo L.F."/>
            <person name="Canessa P."/>
            <person name="Martinez D."/>
            <person name="Hibbett D."/>
            <person name="Schmoll M."/>
            <person name="Kubicek C.P."/>
            <person name="Martinez A.T."/>
            <person name="Yadav J."/>
            <person name="Master E."/>
            <person name="Magnuson J.K."/>
            <person name="James T."/>
            <person name="Yaver D."/>
            <person name="Berka R."/>
            <person name="Labutti K."/>
            <person name="Lipzen A."/>
            <person name="Aerts A."/>
            <person name="Barry K."/>
            <person name="Henrissat B."/>
            <person name="Blanchette R."/>
            <person name="Grigoriev I."/>
            <person name="Cullen D."/>
        </authorList>
    </citation>
    <scope>NUCLEOTIDE SEQUENCE [LARGE SCALE GENOMIC DNA]</scope>
    <source>
        <strain evidence="6 7">MAD-698-R-SB12</strain>
    </source>
</reference>
<dbReference type="InterPro" id="IPR002893">
    <property type="entry name" value="Znf_MYND"/>
</dbReference>